<feature type="region of interest" description="Disordered" evidence="12">
    <location>
        <begin position="98"/>
        <end position="120"/>
    </location>
</feature>
<evidence type="ECO:0000256" key="2">
    <source>
        <dbReference type="ARBA" id="ARBA00004141"/>
    </source>
</evidence>
<keyword evidence="7" id="KW-0863">Zinc-finger</keyword>
<evidence type="ECO:0000259" key="14">
    <source>
        <dbReference type="Pfam" id="PF12483"/>
    </source>
</evidence>
<dbReference type="PANTHER" id="PTHR47568">
    <property type="match status" value="1"/>
</dbReference>
<feature type="compositionally biased region" description="Polar residues" evidence="12">
    <location>
        <begin position="104"/>
        <end position="115"/>
    </location>
</feature>
<evidence type="ECO:0000256" key="8">
    <source>
        <dbReference type="ARBA" id="ARBA00022786"/>
    </source>
</evidence>
<evidence type="ECO:0000256" key="4">
    <source>
        <dbReference type="ARBA" id="ARBA00022679"/>
    </source>
</evidence>
<comment type="caution">
    <text evidence="15">The sequence shown here is derived from an EMBL/GenBank/DDBJ whole genome shotgun (WGS) entry which is preliminary data.</text>
</comment>
<dbReference type="EC" id="2.3.2.27" evidence="3"/>
<evidence type="ECO:0000256" key="11">
    <source>
        <dbReference type="ARBA" id="ARBA00023136"/>
    </source>
</evidence>
<protein>
    <recommendedName>
        <fullName evidence="3">RING-type E3 ubiquitin transferase</fullName>
        <ecNumber evidence="3">2.3.2.27</ecNumber>
    </recommendedName>
</protein>
<feature type="domain" description="E3 Ubiquitin ligase MUL1-like" evidence="14">
    <location>
        <begin position="93"/>
        <end position="258"/>
    </location>
</feature>
<evidence type="ECO:0000256" key="10">
    <source>
        <dbReference type="ARBA" id="ARBA00022989"/>
    </source>
</evidence>
<gene>
    <name evidence="15" type="ORF">NC992_05895</name>
</gene>
<name>A0ABV0K367_9CYAN</name>
<evidence type="ECO:0000256" key="3">
    <source>
        <dbReference type="ARBA" id="ARBA00012483"/>
    </source>
</evidence>
<keyword evidence="16" id="KW-1185">Reference proteome</keyword>
<dbReference type="EMBL" id="JAMPKX010000002">
    <property type="protein sequence ID" value="MEP0946397.1"/>
    <property type="molecule type" value="Genomic_DNA"/>
</dbReference>
<evidence type="ECO:0000256" key="6">
    <source>
        <dbReference type="ARBA" id="ARBA00022723"/>
    </source>
</evidence>
<evidence type="ECO:0000256" key="5">
    <source>
        <dbReference type="ARBA" id="ARBA00022692"/>
    </source>
</evidence>
<evidence type="ECO:0000256" key="13">
    <source>
        <dbReference type="SAM" id="Phobius"/>
    </source>
</evidence>
<comment type="subcellular location">
    <subcellularLocation>
        <location evidence="2">Membrane</location>
        <topology evidence="2">Multi-pass membrane protein</topology>
    </subcellularLocation>
</comment>
<evidence type="ECO:0000256" key="12">
    <source>
        <dbReference type="SAM" id="MobiDB-lite"/>
    </source>
</evidence>
<dbReference type="InterPro" id="IPR022170">
    <property type="entry name" value="MUL1-like"/>
</dbReference>
<proteinExistence type="predicted"/>
<accession>A0ABV0K367</accession>
<evidence type="ECO:0000256" key="7">
    <source>
        <dbReference type="ARBA" id="ARBA00022771"/>
    </source>
</evidence>
<evidence type="ECO:0000256" key="9">
    <source>
        <dbReference type="ARBA" id="ARBA00022833"/>
    </source>
</evidence>
<dbReference type="Proteomes" id="UP001482513">
    <property type="component" value="Unassembled WGS sequence"/>
</dbReference>
<evidence type="ECO:0000313" key="15">
    <source>
        <dbReference type="EMBL" id="MEP0946397.1"/>
    </source>
</evidence>
<keyword evidence="8" id="KW-0833">Ubl conjugation pathway</keyword>
<dbReference type="Pfam" id="PF12483">
    <property type="entry name" value="GIDE"/>
    <property type="match status" value="1"/>
</dbReference>
<keyword evidence="11 13" id="KW-0472">Membrane</keyword>
<dbReference type="RefSeq" id="WP_190695913.1">
    <property type="nucleotide sequence ID" value="NZ_JAMPKX010000002.1"/>
</dbReference>
<keyword evidence="6" id="KW-0479">Metal-binding</keyword>
<organism evidence="15 16">
    <name type="scientific">Leptolyngbya subtilissima DQ-A4</name>
    <dbReference type="NCBI Taxonomy" id="2933933"/>
    <lineage>
        <taxon>Bacteria</taxon>
        <taxon>Bacillati</taxon>
        <taxon>Cyanobacteriota</taxon>
        <taxon>Cyanophyceae</taxon>
        <taxon>Leptolyngbyales</taxon>
        <taxon>Leptolyngbyaceae</taxon>
        <taxon>Leptolyngbya group</taxon>
        <taxon>Leptolyngbya</taxon>
    </lineage>
</organism>
<feature type="transmembrane region" description="Helical" evidence="13">
    <location>
        <begin position="243"/>
        <end position="264"/>
    </location>
</feature>
<sequence>MAIAGIIFIIAGAVLGWVQKRQQGRCRQLKLARACQATDLEAAATAVSKEIGGGDWRDYVWLWGTIKTTTPLTSEFKAVPCVCYSSTVVREYEETVRQKDSDGKVTTSTQRGSETISEHSQRIPFDLVDPSGQVRVDPEEAKIEPVEVLDEFRPGNPAGGMLSFGPFSLALGEDSISGPRRTLGYRYRETVLPLDRPLLVVGMASDRTGTIVIEKPAQDYQPYIITLKSHEAITKSVDQSAKIAFWSMVGCFGVGVVLLLAAIVG</sequence>
<keyword evidence="10 13" id="KW-1133">Transmembrane helix</keyword>
<keyword evidence="9" id="KW-0862">Zinc</keyword>
<dbReference type="PANTHER" id="PTHR47568:SF2">
    <property type="entry name" value="E3 UBIQUITIN-PROTEIN LIGASE SP1-RELATED"/>
    <property type="match status" value="1"/>
</dbReference>
<keyword evidence="4" id="KW-0808">Transferase</keyword>
<comment type="catalytic activity">
    <reaction evidence="1">
        <text>S-ubiquitinyl-[E2 ubiquitin-conjugating enzyme]-L-cysteine + [acceptor protein]-L-lysine = [E2 ubiquitin-conjugating enzyme]-L-cysteine + N(6)-ubiquitinyl-[acceptor protein]-L-lysine.</text>
        <dbReference type="EC" id="2.3.2.27"/>
    </reaction>
</comment>
<dbReference type="InterPro" id="IPR044231">
    <property type="entry name" value="SP1/SPL1"/>
</dbReference>
<keyword evidence="5 13" id="KW-0812">Transmembrane</keyword>
<evidence type="ECO:0000256" key="1">
    <source>
        <dbReference type="ARBA" id="ARBA00000900"/>
    </source>
</evidence>
<reference evidence="15 16" key="1">
    <citation type="submission" date="2022-04" db="EMBL/GenBank/DDBJ databases">
        <title>Positive selection, recombination, and allopatry shape intraspecific diversity of widespread and dominant cyanobacteria.</title>
        <authorList>
            <person name="Wei J."/>
            <person name="Shu W."/>
            <person name="Hu C."/>
        </authorList>
    </citation>
    <scope>NUCLEOTIDE SEQUENCE [LARGE SCALE GENOMIC DNA]</scope>
    <source>
        <strain evidence="15 16">DQ-A4</strain>
    </source>
</reference>
<evidence type="ECO:0000313" key="16">
    <source>
        <dbReference type="Proteomes" id="UP001482513"/>
    </source>
</evidence>